<dbReference type="InterPro" id="IPR027912">
    <property type="entry name" value="CFAP54"/>
</dbReference>
<dbReference type="EMBL" id="JAICCE010000002">
    <property type="protein sequence ID" value="KAG9280327.1"/>
    <property type="molecule type" value="Genomic_DNA"/>
</dbReference>
<keyword evidence="3" id="KW-0282">Flagellum</keyword>
<keyword evidence="3" id="KW-0966">Cell projection</keyword>
<feature type="compositionally biased region" description="Basic residues" evidence="2">
    <location>
        <begin position="1489"/>
        <end position="1498"/>
    </location>
</feature>
<accession>A0A8T2MAN4</accession>
<evidence type="ECO:0000256" key="1">
    <source>
        <dbReference type="SAM" id="Coils"/>
    </source>
</evidence>
<feature type="region of interest" description="Disordered" evidence="2">
    <location>
        <begin position="1477"/>
        <end position="1538"/>
    </location>
</feature>
<comment type="caution">
    <text evidence="3">The sequence shown here is derived from an EMBL/GenBank/DDBJ whole genome shotgun (WGS) entry which is preliminary data.</text>
</comment>
<dbReference type="GO" id="GO:0060271">
    <property type="term" value="P:cilium assembly"/>
    <property type="evidence" value="ECO:0007669"/>
    <property type="project" value="TreeGrafter"/>
</dbReference>
<dbReference type="CTD" id="144535"/>
<evidence type="ECO:0000313" key="3">
    <source>
        <dbReference type="EMBL" id="KAG9280327.1"/>
    </source>
</evidence>
<dbReference type="OrthoDB" id="2104158at2759"/>
<dbReference type="GeneID" id="103031422"/>
<keyword evidence="1" id="KW-0175">Coiled coil</keyword>
<dbReference type="Pfam" id="PF14858">
    <property type="entry name" value="CFAP54_N"/>
    <property type="match status" value="1"/>
</dbReference>
<name>A0A8T2MAN4_ASTMX</name>
<feature type="region of interest" description="Disordered" evidence="2">
    <location>
        <begin position="1354"/>
        <end position="1378"/>
    </location>
</feature>
<feature type="coiled-coil region" evidence="1">
    <location>
        <begin position="1202"/>
        <end position="1236"/>
    </location>
</feature>
<feature type="region of interest" description="Disordered" evidence="2">
    <location>
        <begin position="2204"/>
        <end position="2243"/>
    </location>
</feature>
<dbReference type="Proteomes" id="UP000752171">
    <property type="component" value="Unassembled WGS sequence"/>
</dbReference>
<keyword evidence="3" id="KW-0969">Cilium</keyword>
<evidence type="ECO:0000256" key="2">
    <source>
        <dbReference type="SAM" id="MobiDB-lite"/>
    </source>
</evidence>
<evidence type="ECO:0000313" key="4">
    <source>
        <dbReference type="Proteomes" id="UP000752171"/>
    </source>
</evidence>
<reference evidence="3 4" key="1">
    <citation type="submission" date="2021-07" db="EMBL/GenBank/DDBJ databases">
        <authorList>
            <person name="Imarazene B."/>
            <person name="Zahm M."/>
            <person name="Klopp C."/>
            <person name="Cabau C."/>
            <person name="Beille S."/>
            <person name="Jouanno E."/>
            <person name="Castinel A."/>
            <person name="Lluch J."/>
            <person name="Gil L."/>
            <person name="Kuchtly C."/>
            <person name="Lopez Roques C."/>
            <person name="Donnadieu C."/>
            <person name="Parrinello H."/>
            <person name="Journot L."/>
            <person name="Du K."/>
            <person name="Schartl M."/>
            <person name="Retaux S."/>
            <person name="Guiguen Y."/>
        </authorList>
    </citation>
    <scope>NUCLEOTIDE SEQUENCE [LARGE SCALE GENOMIC DNA]</scope>
    <source>
        <strain evidence="3">Pach_M1</strain>
        <tissue evidence="3">Testis</tissue>
    </source>
</reference>
<dbReference type="PANTHER" id="PTHR33487">
    <property type="entry name" value="CILIA- AND FLAGELLA-ASSOCIATED PROTEIN 54"/>
    <property type="match status" value="1"/>
</dbReference>
<proteinExistence type="predicted"/>
<dbReference type="PANTHER" id="PTHR33487:SF1">
    <property type="entry name" value="CILIA- AND FLAGELLA-ASSOCIATED PROTEIN 54"/>
    <property type="match status" value="1"/>
</dbReference>
<feature type="compositionally biased region" description="Polar residues" evidence="2">
    <location>
        <begin position="2207"/>
        <end position="2222"/>
    </location>
</feature>
<gene>
    <name evidence="3" type="primary">CFAP54</name>
    <name evidence="3" type="ORF">AMEX_G3019</name>
</gene>
<sequence>MEPLPASYYGKLDKNNPVISSLEKDLKEFRLHMKKVREAPNFNHLSYSRGSIKLFDIWKKYQPRLPAPYFEECLLQTADFLYECKFYRLAQWHGYSRYLHRFCAAGLESIKDVEQFKQTFFPDGFDTEGAKLTFRALQGECLCEFYLEREQYSAPHQSGVQKLLAILAFLRLMMQAIMPHENLCWILYNGSLHIYNICRFLMSVSHSAQALEYLLWACVSLELSIPLLMPRFLPWRATLYCAVCECYYDGQAGVQAEVFARRALGKISELATLEDMSGSLSSAETQRAFKEATIKLAVMVFKQSVYESRRKNRGYFRAERRRSFKESHNISWPRTLTERMLMELFEGNAAQFLAVLEALRVSSRRLLHTGFSDKPEVQEVVLELMSAGISILSGNGGSSDRVRNDELPPSLSAITPTFTIMEMARAGENLISVDAAVKFVKLLFTYEQWDTFCSLSKSLVTVLSNLEVRCFQKAELELTLLEALEHLVSTHKIKLYTKETLPGEDKSVDQIAMTDELLNLVQTLHVCVCEAAQGIQLDGDMVVDIVLFLWARCKIVFQKAQGLHSDSVCYLGRSENQDKWAQTLFLLCEVVHECQLTETDPVMVAEMTIRLAMVLEGSADSPPRTGTKTASTEVNSSQSTPTGKHSHRATPLLGSQAELLEIAFSVLERGLECLSRGRAALLHCDASAIADTAFLQKFGGVYMRSSGNGQPESTRTSFVSVICMDLHVEMLAFYHRVFIKLLDTFPDDEIAGSRMRSVAQTDQGRSSREHSMKARAESVLLEKIKKNKISKALFLMQKSLLSHKKDSSTKKGSKKLLEEAAALLEKAELDEKRLAGASVPVEMRSEAEDGCTPPPPPVLLTCSNWCMTFTPAPYALEEKVSWYRIYSKEVEGHNLKVRIGDSHLPGTGDTIPSRGERLFCVSGLEPNQKYIFAVAAYDAQGNIVGKTIGEATRPLLAYLPLPLLTTWAHLAQVAYQTGQYAVAKKACSELWSHFTMSLTPDSGGSPVPKNESGLEGFAEMRLRPEFLQVSSPLLQQLCLSTMFIQTDIHIQERALYCDSHFERSMLIWEQEDRLAECERMLVAIDMALHLNDSSGALQAIVNCYGLLAPLIYYQIPSDAVIQVMLKCLTVLQEIPAVLKQKRPAATAESLQHMVACITHYLAKALQTLKKYPLTSSVIEQGKKLLQEITQSPQQTPSRHALIEQNGREKLQKKARMEELREQLEALEGIVTKSEEVVCEAATDPQYPELTGNEDPAVLQMVIGQSSLQNAFKDVMKFKRRSFFMKFAGLLLQRAFQENQLELLLQWGQEIFSRLSRQEERLPISKKNQEQKSRELKKFTSSVIEYSNKKQLISVPKDKKKKEQKLSSQGTLTPETMWSGKQAKAMETLRKHLAPLSRKKLRRMRQKGTKECLLCCHINLVLAQAHLGLLRKNLETQSRMTLQKCYNKMPPLLFSLAHTGTLVKWKNVPQHIRPPELSFSTLKGMPPPKPIHKAKHTSKAPHITEDKSAEGEVDSELDTSRTQLTDDSDISEPEATVTPTQHMDFQPLDILCKASVHLRKAMVLAHREGAWMSLQWVCGIMWDQMSTIAFGVECGKTSDSHSKLTLDQFYTVFTPLLVLASDLLMDMMERLQKWKVYNEEDEDLEAGSLGGGMLRDLLWLRNVVLHTLELLYYQGKWETLSYLAFRYNTYTWGHYTHIITPLLVHAQRRLLDRINYFEGPPAPQPHFIHTETATGEKITCRNYAGKQLLLHWSSSAQNQHKGTAGNAGPELLQLAEVNRAMCVVCVPLDIEDTLRCFRETMTKRRHTLRAFQHSRTLLLLLLADTQHSMEVPFWKEFHSELQGKVEFNLAATNPPSISPPDLTNEDYSSVGSVYSSPLPPSHIQTVLSSYSSTIKYLQANKYNALLVQALHDVGNLHFYNGNQKAAHLHWSKALDCALQCTGVLELWDGDSWPSSSTQEPLRDVGIWGCLQGALLSAKIAQYILTSDISQRTKCCLLSAKLFKCLLKASLPHPDNDLEYSSYSLKTELIPGLDVFSEPEWGIAAGAVASLDFLCHWLYTSGHHLTVLPLLAIYQYIASMVCRDPHHTVSCRILKVKVLTELCLFAEAVREIHILTLGEEVPVAYNSYSGGGETEAEKSFRNSRPLLDPSNLQVLKEVVNKRPSEDVMALYGSKLTHRLFLARIQLITALCSTIHDLPEPVSPEMMLESQLQSSVSSDPGTPNHSSEEFPCNSPDTKNSVPKGLQLDSQKDKLTLGQVKAWLLREASNQLRSQLFALQNIHTDPEELELAVETRLLLSGLSLQQGKTAYSADLAVSALRLLQDSPLFQSKNVPQLPPSAPVSAFRQSSAKTKLQQTGLQGSDPAPDTELRDVQVGVKAVECMGCSFWLRCRLSVVQSFTAHLPGTAVCPGVDSSVEAARLLKEGLAEAEAWGDPDTQALLLLQEATLNTHCGKSPVESASILQEAVSLLSGRNALSLPSGLALAKATLLLSELRRTGSQSLYLLTQKLLQQQLCTLGESIVLKAGGGLELPSTQSLRNIYHPQLPLLARATMHLGHSLALQAMNTAVEDGEDPSKPWTTAQEVLQSAFIISQTSACRDQQLEAEILYCRGMVERILMSLDAFQHQAAVETFLQSITLTHSHSHNLQLIHRCYIEMALIYLQHCQNNTTAFPKPASSPALADSHTEPQASENVTVDQSQILLFWVCLRAAIMTMEGITSSSQLCSFANLMDGHLPLTSFKALPDFAANDLLHPCGGMEDPVQLCRSPTPDEDNDQSSRYYDQLTWVHLCRYHTHLLNLRHIATRPVVEQCVDGFMSAAGGSHLFLKLAQLHTFFGCHLEAYKEQYVVPDPPAALIRMPQTTQLVVADELSECRPKQLVSDLYPWTTVDTQQLCIQWYRPALELNRLTPNMIMLIFGLNKVPLSAVQPNSVAVAELKAGQRLISEQRLKTLHDQLISVCIEVKEDSALSASPASSTTSSISSQKKIRSSSKSLDKFETLPQRQMLLEKTKHTCTEIRNLLKPELKSHPVTEVPFEPSVQTLCDLERCFNPTTGAILKDKVLIDWLFSLLL</sequence>
<protein>
    <submittedName>
        <fullName evidence="3">Cilia- and flagella-associated protein 54</fullName>
    </submittedName>
</protein>
<dbReference type="KEGG" id="amex:103031422"/>
<feature type="region of interest" description="Disordered" evidence="2">
    <location>
        <begin position="618"/>
        <end position="650"/>
    </location>
</feature>
<feature type="compositionally biased region" description="Polar residues" evidence="2">
    <location>
        <begin position="624"/>
        <end position="643"/>
    </location>
</feature>
<feature type="compositionally biased region" description="Polar residues" evidence="2">
    <location>
        <begin position="1365"/>
        <end position="1375"/>
    </location>
</feature>
<organism evidence="3 4">
    <name type="scientific">Astyanax mexicanus</name>
    <name type="common">Blind cave fish</name>
    <name type="synonym">Astyanax fasciatus mexicanus</name>
    <dbReference type="NCBI Taxonomy" id="7994"/>
    <lineage>
        <taxon>Eukaryota</taxon>
        <taxon>Metazoa</taxon>
        <taxon>Chordata</taxon>
        <taxon>Craniata</taxon>
        <taxon>Vertebrata</taxon>
        <taxon>Euteleostomi</taxon>
        <taxon>Actinopterygii</taxon>
        <taxon>Neopterygii</taxon>
        <taxon>Teleostei</taxon>
        <taxon>Ostariophysi</taxon>
        <taxon>Characiformes</taxon>
        <taxon>Characoidei</taxon>
        <taxon>Acestrorhamphidae</taxon>
        <taxon>Acestrorhamphinae</taxon>
        <taxon>Astyanax</taxon>
    </lineage>
</organism>